<feature type="compositionally biased region" description="Basic and acidic residues" evidence="1">
    <location>
        <begin position="176"/>
        <end position="186"/>
    </location>
</feature>
<feature type="region of interest" description="Disordered" evidence="1">
    <location>
        <begin position="162"/>
        <end position="203"/>
    </location>
</feature>
<accession>A0ABQ6QYU3</accession>
<evidence type="ECO:0000256" key="1">
    <source>
        <dbReference type="SAM" id="MobiDB-lite"/>
    </source>
</evidence>
<evidence type="ECO:0000313" key="3">
    <source>
        <dbReference type="EMBL" id="GMU08961.1"/>
    </source>
</evidence>
<keyword evidence="2" id="KW-0732">Signal</keyword>
<proteinExistence type="predicted"/>
<evidence type="ECO:0000256" key="2">
    <source>
        <dbReference type="SAM" id="SignalP"/>
    </source>
</evidence>
<dbReference type="Proteomes" id="UP001342631">
    <property type="component" value="Unassembled WGS sequence"/>
</dbReference>
<dbReference type="EMBL" id="BTTX01000005">
    <property type="protein sequence ID" value="GMU08961.1"/>
    <property type="molecule type" value="Genomic_DNA"/>
</dbReference>
<feature type="chain" id="PRO_5047087291" evidence="2">
    <location>
        <begin position="22"/>
        <end position="203"/>
    </location>
</feature>
<evidence type="ECO:0000313" key="4">
    <source>
        <dbReference type="Proteomes" id="UP001342631"/>
    </source>
</evidence>
<gene>
    <name evidence="3" type="ORF">ASNO1_52140</name>
</gene>
<organism evidence="3 4">
    <name type="scientific">Corallococcus caeni</name>
    <dbReference type="NCBI Taxonomy" id="3082388"/>
    <lineage>
        <taxon>Bacteria</taxon>
        <taxon>Pseudomonadati</taxon>
        <taxon>Myxococcota</taxon>
        <taxon>Myxococcia</taxon>
        <taxon>Myxococcales</taxon>
        <taxon>Cystobacterineae</taxon>
        <taxon>Myxococcaceae</taxon>
        <taxon>Corallococcus</taxon>
    </lineage>
</organism>
<reference evidence="3 4" key="1">
    <citation type="journal article" date="2024" name="Arch. Microbiol.">
        <title>Corallococcus caeni sp. nov., a novel myxobacterium isolated from activated sludge.</title>
        <authorList>
            <person name="Tomita S."/>
            <person name="Nakai R."/>
            <person name="Kuroda K."/>
            <person name="Kurashita H."/>
            <person name="Hatamoto M."/>
            <person name="Yamaguchi T."/>
            <person name="Narihiro T."/>
        </authorList>
    </citation>
    <scope>NUCLEOTIDE SEQUENCE [LARGE SCALE GENOMIC DNA]</scope>
    <source>
        <strain evidence="3 4">NO1</strain>
    </source>
</reference>
<keyword evidence="4" id="KW-1185">Reference proteome</keyword>
<sequence>MQTLSVVLSLMAMLVAAQARAEDDFNLRPLVAMRGVHVTVSVTNGFASLGITKEALRTLVELTLRRSGIRVLSEKEMYSTAGMPEARVSVSLLAASDGMVVYTTRLYICQNVIGSNGLQVVGAETWTDAGSIGIAHRLTLLSVIRSSVEEMAENLSNDYLKANQPKPVVEDEVTDEDLRRAEDATSTKRPAPKPKPIGREMKL</sequence>
<feature type="signal peptide" evidence="2">
    <location>
        <begin position="1"/>
        <end position="21"/>
    </location>
</feature>
<name>A0ABQ6QYU3_9BACT</name>
<comment type="caution">
    <text evidence="3">The sequence shown here is derived from an EMBL/GenBank/DDBJ whole genome shotgun (WGS) entry which is preliminary data.</text>
</comment>
<protein>
    <submittedName>
        <fullName evidence="3">Uncharacterized protein</fullName>
    </submittedName>
</protein>